<sequence length="210" mass="23737">MEVAILSTTAANFIGCISSEAVKEIGFLWGVSEDLSGLEDTISIVRAVLLDTEKKQGHSNQVSTWLKRLEDVVYEADDLKDEFNTETGNAWEDGDKKAIIDRLLDDKMEENENVSVIYQNLAILMDQALQVEKLAAITVSSTADEKSFYKAWERSNRLSLMFMRMTVATNIETALPKTEVAKEFMKFVEERSQSDKSLGNINGYFNYHEI</sequence>
<dbReference type="Proteomes" id="UP000796880">
    <property type="component" value="Unassembled WGS sequence"/>
</dbReference>
<dbReference type="GO" id="GO:0000166">
    <property type="term" value="F:nucleotide binding"/>
    <property type="evidence" value="ECO:0007669"/>
    <property type="project" value="UniProtKB-KW"/>
</dbReference>
<dbReference type="Pfam" id="PF18052">
    <property type="entry name" value="Rx_N"/>
    <property type="match status" value="1"/>
</dbReference>
<dbReference type="InterPro" id="IPR041118">
    <property type="entry name" value="Rx_N"/>
</dbReference>
<reference evidence="5" key="1">
    <citation type="submission" date="2020-03" db="EMBL/GenBank/DDBJ databases">
        <title>A high-quality chromosome-level genome assembly of a woody plant with both climbing and erect habits, Rhamnella rubrinervis.</title>
        <authorList>
            <person name="Lu Z."/>
            <person name="Yang Y."/>
            <person name="Zhu X."/>
            <person name="Sun Y."/>
        </authorList>
    </citation>
    <scope>NUCLEOTIDE SEQUENCE</scope>
    <source>
        <strain evidence="5">BYM</strain>
        <tissue evidence="5">Leaf</tissue>
    </source>
</reference>
<evidence type="ECO:0000313" key="6">
    <source>
        <dbReference type="Proteomes" id="UP000796880"/>
    </source>
</evidence>
<evidence type="ECO:0000259" key="4">
    <source>
        <dbReference type="Pfam" id="PF18052"/>
    </source>
</evidence>
<dbReference type="Gene3D" id="1.20.5.4130">
    <property type="match status" value="1"/>
</dbReference>
<dbReference type="EMBL" id="VOIH02000011">
    <property type="protein sequence ID" value="KAF3434084.1"/>
    <property type="molecule type" value="Genomic_DNA"/>
</dbReference>
<dbReference type="OrthoDB" id="1697529at2759"/>
<protein>
    <recommendedName>
        <fullName evidence="4">Disease resistance N-terminal domain-containing protein</fullName>
    </recommendedName>
</protein>
<gene>
    <name evidence="5" type="ORF">FNV43_RR25187</name>
</gene>
<accession>A0A8K0DTQ3</accession>
<organism evidence="5 6">
    <name type="scientific">Rhamnella rubrinervis</name>
    <dbReference type="NCBI Taxonomy" id="2594499"/>
    <lineage>
        <taxon>Eukaryota</taxon>
        <taxon>Viridiplantae</taxon>
        <taxon>Streptophyta</taxon>
        <taxon>Embryophyta</taxon>
        <taxon>Tracheophyta</taxon>
        <taxon>Spermatophyta</taxon>
        <taxon>Magnoliopsida</taxon>
        <taxon>eudicotyledons</taxon>
        <taxon>Gunneridae</taxon>
        <taxon>Pentapetalae</taxon>
        <taxon>rosids</taxon>
        <taxon>fabids</taxon>
        <taxon>Rosales</taxon>
        <taxon>Rhamnaceae</taxon>
        <taxon>rhamnoid group</taxon>
        <taxon>Rhamneae</taxon>
        <taxon>Rhamnella</taxon>
    </lineage>
</organism>
<keyword evidence="1" id="KW-0677">Repeat</keyword>
<evidence type="ECO:0000256" key="2">
    <source>
        <dbReference type="ARBA" id="ARBA00022741"/>
    </source>
</evidence>
<proteinExistence type="predicted"/>
<comment type="caution">
    <text evidence="5">The sequence shown here is derived from an EMBL/GenBank/DDBJ whole genome shotgun (WGS) entry which is preliminary data.</text>
</comment>
<dbReference type="AlphaFoldDB" id="A0A8K0DTQ3"/>
<name>A0A8K0DTQ3_9ROSA</name>
<evidence type="ECO:0000256" key="3">
    <source>
        <dbReference type="ARBA" id="ARBA00022821"/>
    </source>
</evidence>
<evidence type="ECO:0000256" key="1">
    <source>
        <dbReference type="ARBA" id="ARBA00022737"/>
    </source>
</evidence>
<keyword evidence="6" id="KW-1185">Reference proteome</keyword>
<keyword evidence="3" id="KW-0611">Plant defense</keyword>
<evidence type="ECO:0000313" key="5">
    <source>
        <dbReference type="EMBL" id="KAF3434084.1"/>
    </source>
</evidence>
<keyword evidence="2" id="KW-0547">Nucleotide-binding</keyword>
<dbReference type="GO" id="GO:0006952">
    <property type="term" value="P:defense response"/>
    <property type="evidence" value="ECO:0007669"/>
    <property type="project" value="UniProtKB-KW"/>
</dbReference>
<feature type="domain" description="Disease resistance N-terminal" evidence="4">
    <location>
        <begin position="14"/>
        <end position="88"/>
    </location>
</feature>